<comment type="caution">
    <text evidence="2">The sequence shown here is derived from an EMBL/GenBank/DDBJ whole genome shotgun (WGS) entry which is preliminary data.</text>
</comment>
<gene>
    <name evidence="2" type="ORF">GCM10008938_23050</name>
</gene>
<name>A0ABQ2D265_9DEIO</name>
<proteinExistence type="predicted"/>
<protein>
    <submittedName>
        <fullName evidence="2">Uncharacterized protein</fullName>
    </submittedName>
</protein>
<accession>A0ABQ2D265</accession>
<feature type="chain" id="PRO_5046690334" evidence="1">
    <location>
        <begin position="23"/>
        <end position="163"/>
    </location>
</feature>
<evidence type="ECO:0000313" key="3">
    <source>
        <dbReference type="Proteomes" id="UP000632222"/>
    </source>
</evidence>
<keyword evidence="1" id="KW-0732">Signal</keyword>
<keyword evidence="3" id="KW-1185">Reference proteome</keyword>
<evidence type="ECO:0000256" key="1">
    <source>
        <dbReference type="SAM" id="SignalP"/>
    </source>
</evidence>
<dbReference type="EMBL" id="BMOD01000007">
    <property type="protein sequence ID" value="GGJ36361.1"/>
    <property type="molecule type" value="Genomic_DNA"/>
</dbReference>
<feature type="signal peptide" evidence="1">
    <location>
        <begin position="1"/>
        <end position="22"/>
    </location>
</feature>
<reference evidence="3" key="1">
    <citation type="journal article" date="2019" name="Int. J. Syst. Evol. Microbiol.">
        <title>The Global Catalogue of Microorganisms (GCM) 10K type strain sequencing project: providing services to taxonomists for standard genome sequencing and annotation.</title>
        <authorList>
            <consortium name="The Broad Institute Genomics Platform"/>
            <consortium name="The Broad Institute Genome Sequencing Center for Infectious Disease"/>
            <person name="Wu L."/>
            <person name="Ma J."/>
        </authorList>
    </citation>
    <scope>NUCLEOTIDE SEQUENCE [LARGE SCALE GENOMIC DNA]</scope>
    <source>
        <strain evidence="3">JCM 14370</strain>
    </source>
</reference>
<evidence type="ECO:0000313" key="2">
    <source>
        <dbReference type="EMBL" id="GGJ36361.1"/>
    </source>
</evidence>
<sequence>MRQLKHATALTFLVMATSLAGAQFEDPLHNNLSRFRQVCQINVQVTRDDSDDPSTTKLLTEKATAELTTYGILLPATCNDDDLRLRITIDFKNLPDYGNQVHLFKNTFEAWTQSYKNLESFSIYTDTFVDVRRSHADALELTGLWVNMVMDRFVFDWRKSHPG</sequence>
<dbReference type="RefSeq" id="WP_189002836.1">
    <property type="nucleotide sequence ID" value="NZ_BMOD01000007.1"/>
</dbReference>
<dbReference type="Proteomes" id="UP000632222">
    <property type="component" value="Unassembled WGS sequence"/>
</dbReference>
<organism evidence="2 3">
    <name type="scientific">Deinococcus roseus</name>
    <dbReference type="NCBI Taxonomy" id="392414"/>
    <lineage>
        <taxon>Bacteria</taxon>
        <taxon>Thermotogati</taxon>
        <taxon>Deinococcota</taxon>
        <taxon>Deinococci</taxon>
        <taxon>Deinococcales</taxon>
        <taxon>Deinococcaceae</taxon>
        <taxon>Deinococcus</taxon>
    </lineage>
</organism>